<keyword evidence="7 9" id="KW-0238">DNA-binding</keyword>
<accession>M7NA48</accession>
<dbReference type="STRING" id="1279009.ADICEAN_00661"/>
<dbReference type="NCBIfam" id="TIGR03641">
    <property type="entry name" value="cas1_HMARI"/>
    <property type="match status" value="1"/>
</dbReference>
<keyword evidence="2 9" id="KW-0479">Metal-binding</keyword>
<dbReference type="InterPro" id="IPR042206">
    <property type="entry name" value="CRISPR-assoc_Cas1_C"/>
</dbReference>
<dbReference type="GO" id="GO:0051607">
    <property type="term" value="P:defense response to virus"/>
    <property type="evidence" value="ECO:0007669"/>
    <property type="project" value="UniProtKB-UniRule"/>
</dbReference>
<dbReference type="Pfam" id="PF01867">
    <property type="entry name" value="Cas_Cas1"/>
    <property type="match status" value="1"/>
</dbReference>
<keyword evidence="5 9" id="KW-0460">Magnesium</keyword>
<comment type="similarity">
    <text evidence="9">Belongs to the CRISPR-associated endonuclease Cas1 family.</text>
</comment>
<evidence type="ECO:0000256" key="2">
    <source>
        <dbReference type="ARBA" id="ARBA00022723"/>
    </source>
</evidence>
<dbReference type="AlphaFoldDB" id="M7NA48"/>
<proteinExistence type="inferred from homology"/>
<evidence type="ECO:0000313" key="11">
    <source>
        <dbReference type="Proteomes" id="UP000011910"/>
    </source>
</evidence>
<dbReference type="InterPro" id="IPR019858">
    <property type="entry name" value="CRISPR-assoc_Cas1_HMARI/TNEAP"/>
</dbReference>
<dbReference type="Proteomes" id="UP000011910">
    <property type="component" value="Unassembled WGS sequence"/>
</dbReference>
<evidence type="ECO:0000313" key="10">
    <source>
        <dbReference type="EMBL" id="EMR04137.1"/>
    </source>
</evidence>
<dbReference type="Gene3D" id="3.100.10.20">
    <property type="entry name" value="CRISPR-associated endonuclease Cas1, N-terminal domain"/>
    <property type="match status" value="1"/>
</dbReference>
<comment type="caution">
    <text evidence="10">The sequence shown here is derived from an EMBL/GenBank/DDBJ whole genome shotgun (WGS) entry which is preliminary data.</text>
</comment>
<protein>
    <recommendedName>
        <fullName evidence="9">CRISPR-associated endonuclease Cas1</fullName>
        <ecNumber evidence="9">3.1.-.-</ecNumber>
    </recommendedName>
</protein>
<keyword evidence="3 9" id="KW-0255">Endonuclease</keyword>
<reference evidence="10 11" key="1">
    <citation type="journal article" date="2013" name="Genome Announc.">
        <title>Draft Genome Sequence of Cesiribacter andamanensis Strain AMV16T, Isolated from a Soil Sample from a Mud Volcano in the Andaman Islands, India.</title>
        <authorList>
            <person name="Shivaji S."/>
            <person name="Ara S."/>
            <person name="Begum Z."/>
            <person name="Srinivas T.N."/>
            <person name="Singh A."/>
            <person name="Kumar Pinnaka A."/>
        </authorList>
    </citation>
    <scope>NUCLEOTIDE SEQUENCE [LARGE SCALE GENOMIC DNA]</scope>
    <source>
        <strain evidence="10 11">AMV16</strain>
    </source>
</reference>
<evidence type="ECO:0000256" key="8">
    <source>
        <dbReference type="ARBA" id="ARBA00023211"/>
    </source>
</evidence>
<keyword evidence="6 9" id="KW-0051">Antiviral defense</keyword>
<keyword evidence="4 9" id="KW-0378">Hydrolase</keyword>
<dbReference type="NCBIfam" id="TIGR00287">
    <property type="entry name" value="cas1"/>
    <property type="match status" value="1"/>
</dbReference>
<dbReference type="GO" id="GO:0016787">
    <property type="term" value="F:hydrolase activity"/>
    <property type="evidence" value="ECO:0007669"/>
    <property type="project" value="UniProtKB-KW"/>
</dbReference>
<comment type="function">
    <text evidence="9">CRISPR (clustered regularly interspaced short palindromic repeat), is an adaptive immune system that provides protection against mobile genetic elements (viruses, transposable elements and conjugative plasmids). CRISPR clusters contain spacers, sequences complementary to antecedent mobile elements, and target invading nucleic acids. CRISPR clusters are transcribed and processed into CRISPR RNA (crRNA). Acts as a dsDNA endonuclease. Involved in the integration of spacer DNA into the CRISPR cassette.</text>
</comment>
<dbReference type="PATRIC" id="fig|1279009.4.peg.679"/>
<keyword evidence="8 9" id="KW-0464">Manganese</keyword>
<evidence type="ECO:0000256" key="3">
    <source>
        <dbReference type="ARBA" id="ARBA00022759"/>
    </source>
</evidence>
<dbReference type="OrthoDB" id="9803119at2"/>
<feature type="binding site" evidence="9">
    <location>
        <position position="243"/>
    </location>
    <ligand>
        <name>Mn(2+)</name>
        <dbReference type="ChEBI" id="CHEBI:29035"/>
    </ligand>
</feature>
<feature type="binding site" evidence="9">
    <location>
        <position position="228"/>
    </location>
    <ligand>
        <name>Mn(2+)</name>
        <dbReference type="ChEBI" id="CHEBI:29035"/>
    </ligand>
</feature>
<name>M7NA48_9BACT</name>
<dbReference type="GO" id="GO:0046872">
    <property type="term" value="F:metal ion binding"/>
    <property type="evidence" value="ECO:0007669"/>
    <property type="project" value="UniProtKB-UniRule"/>
</dbReference>
<evidence type="ECO:0000256" key="4">
    <source>
        <dbReference type="ARBA" id="ARBA00022801"/>
    </source>
</evidence>
<evidence type="ECO:0000256" key="7">
    <source>
        <dbReference type="ARBA" id="ARBA00023125"/>
    </source>
</evidence>
<dbReference type="PANTHER" id="PTHR43219">
    <property type="entry name" value="CRISPR-ASSOCIATED ENDONUCLEASE CAS1"/>
    <property type="match status" value="1"/>
</dbReference>
<dbReference type="HAMAP" id="MF_01470">
    <property type="entry name" value="Cas1"/>
    <property type="match status" value="1"/>
</dbReference>
<feature type="binding site" evidence="9">
    <location>
        <position position="162"/>
    </location>
    <ligand>
        <name>Mn(2+)</name>
        <dbReference type="ChEBI" id="CHEBI:29035"/>
    </ligand>
</feature>
<dbReference type="GO" id="GO:0043571">
    <property type="term" value="P:maintenance of CRISPR repeat elements"/>
    <property type="evidence" value="ECO:0007669"/>
    <property type="project" value="UniProtKB-UniRule"/>
</dbReference>
<organism evidence="10 11">
    <name type="scientific">Cesiribacter andamanensis AMV16</name>
    <dbReference type="NCBI Taxonomy" id="1279009"/>
    <lineage>
        <taxon>Bacteria</taxon>
        <taxon>Pseudomonadati</taxon>
        <taxon>Bacteroidota</taxon>
        <taxon>Cytophagia</taxon>
        <taxon>Cytophagales</taxon>
        <taxon>Cesiribacteraceae</taxon>
        <taxon>Cesiribacter</taxon>
    </lineage>
</organism>
<evidence type="ECO:0000256" key="5">
    <source>
        <dbReference type="ARBA" id="ARBA00022842"/>
    </source>
</evidence>
<dbReference type="InterPro" id="IPR002729">
    <property type="entry name" value="CRISPR-assoc_Cas1"/>
</dbReference>
<dbReference type="PANTHER" id="PTHR43219:SF1">
    <property type="entry name" value="CRISPR-ASSOCIATED ENDONUCLEASE CAS1"/>
    <property type="match status" value="1"/>
</dbReference>
<dbReference type="eggNOG" id="COG1518">
    <property type="taxonomic scope" value="Bacteria"/>
</dbReference>
<dbReference type="InterPro" id="IPR042211">
    <property type="entry name" value="CRISPR-assoc_Cas1_N"/>
</dbReference>
<keyword evidence="1 9" id="KW-0540">Nuclease</keyword>
<dbReference type="Gene3D" id="1.20.120.920">
    <property type="entry name" value="CRISPR-associated endonuclease Cas1, C-terminal domain"/>
    <property type="match status" value="1"/>
</dbReference>
<keyword evidence="11" id="KW-1185">Reference proteome</keyword>
<dbReference type="EC" id="3.1.-.-" evidence="9"/>
<evidence type="ECO:0000256" key="1">
    <source>
        <dbReference type="ARBA" id="ARBA00022722"/>
    </source>
</evidence>
<sequence length="336" mass="38908">MKKTYYLFNSGRLSRQDNTLKFTPVDQQGQEGSARFLPVENVAELYCFGSLDANSTLFNFLGKEGISVHFFDYYEHYTGSFCPREYLQAGRLQVAQALHYSKPKKRMALACKVVEGAGFNMLKNLRYYQGRGRQLDACIAAIERHMMELSGAADVPTLMGLEGNIRQCYYAAFDDILQQDELKLERRSKQPPHNEVNALVSFGNMLCYTLCLDQLYHTQLSPTISFLHEPGERRFSLALDLAEIFKPLLVDRTIFSLLNKRQLSASDFDRKLNGIRLKEGGRKTFIQAWEERLQQTIKHRSLGRSVSYKHLVRLECYKLSKHLLEIQPYEPFKAWW</sequence>
<gene>
    <name evidence="9" type="primary">cas1</name>
    <name evidence="10" type="ORF">ADICEAN_00661</name>
</gene>
<comment type="cofactor">
    <cofactor evidence="9">
        <name>Mg(2+)</name>
        <dbReference type="ChEBI" id="CHEBI:18420"/>
    </cofactor>
    <cofactor evidence="9">
        <name>Mn(2+)</name>
        <dbReference type="ChEBI" id="CHEBI:29035"/>
    </cofactor>
</comment>
<dbReference type="GO" id="GO:0003677">
    <property type="term" value="F:DNA binding"/>
    <property type="evidence" value="ECO:0007669"/>
    <property type="project" value="UniProtKB-KW"/>
</dbReference>
<evidence type="ECO:0000256" key="9">
    <source>
        <dbReference type="HAMAP-Rule" id="MF_01470"/>
    </source>
</evidence>
<evidence type="ECO:0000256" key="6">
    <source>
        <dbReference type="ARBA" id="ARBA00023118"/>
    </source>
</evidence>
<dbReference type="GO" id="GO:0004520">
    <property type="term" value="F:DNA endonuclease activity"/>
    <property type="evidence" value="ECO:0007669"/>
    <property type="project" value="InterPro"/>
</dbReference>
<dbReference type="CDD" id="cd09722">
    <property type="entry name" value="Cas1_I-B"/>
    <property type="match status" value="1"/>
</dbReference>
<comment type="subunit">
    <text evidence="9">Homodimer, forms a heterotetramer with a Cas2 homodimer.</text>
</comment>
<dbReference type="EMBL" id="AODQ01000010">
    <property type="protein sequence ID" value="EMR04137.1"/>
    <property type="molecule type" value="Genomic_DNA"/>
</dbReference>